<dbReference type="PANTHER" id="PTHR47547">
    <property type="match status" value="1"/>
</dbReference>
<keyword evidence="2 6" id="KW-0812">Transmembrane</keyword>
<feature type="transmembrane region" description="Helical" evidence="6">
    <location>
        <begin position="187"/>
        <end position="207"/>
    </location>
</feature>
<feature type="transmembrane region" description="Helical" evidence="6">
    <location>
        <begin position="343"/>
        <end position="364"/>
    </location>
</feature>
<dbReference type="Gene3D" id="1.20.1740.10">
    <property type="entry name" value="Amino acid/polyamine transporter I"/>
    <property type="match status" value="1"/>
</dbReference>
<feature type="region of interest" description="Disordered" evidence="5">
    <location>
        <begin position="31"/>
        <end position="148"/>
    </location>
</feature>
<feature type="compositionally biased region" description="Low complexity" evidence="5">
    <location>
        <begin position="78"/>
        <end position="104"/>
    </location>
</feature>
<comment type="subcellular location">
    <subcellularLocation>
        <location evidence="1">Membrane</location>
        <topology evidence="1">Multi-pass membrane protein</topology>
    </subcellularLocation>
</comment>
<feature type="transmembrane region" description="Helical" evidence="6">
    <location>
        <begin position="402"/>
        <end position="420"/>
    </location>
</feature>
<feature type="transmembrane region" description="Helical" evidence="6">
    <location>
        <begin position="606"/>
        <end position="625"/>
    </location>
</feature>
<dbReference type="EMBL" id="CP000545">
    <property type="protein sequence ID" value="ABM99162.2"/>
    <property type="molecule type" value="Genomic_DNA"/>
</dbReference>
<evidence type="ECO:0000313" key="8">
    <source>
        <dbReference type="Proteomes" id="UP000002283"/>
    </source>
</evidence>
<dbReference type="GO" id="GO:0022857">
    <property type="term" value="F:transmembrane transporter activity"/>
    <property type="evidence" value="ECO:0007669"/>
    <property type="project" value="InterPro"/>
</dbReference>
<name>A2S215_BURM9</name>
<dbReference type="PANTHER" id="PTHR47547:SF1">
    <property type="entry name" value="ASPARTATE-PROTON SYMPORTER"/>
    <property type="match status" value="1"/>
</dbReference>
<dbReference type="Proteomes" id="UP000002283">
    <property type="component" value="Chromosome II"/>
</dbReference>
<evidence type="ECO:0000313" key="7">
    <source>
        <dbReference type="EMBL" id="ABM99162.2"/>
    </source>
</evidence>
<dbReference type="InterPro" id="IPR002293">
    <property type="entry name" value="AA/rel_permease1"/>
</dbReference>
<feature type="transmembrane region" description="Helical" evidence="6">
    <location>
        <begin position="582"/>
        <end position="600"/>
    </location>
</feature>
<feature type="compositionally biased region" description="Basic residues" evidence="5">
    <location>
        <begin position="64"/>
        <end position="77"/>
    </location>
</feature>
<protein>
    <submittedName>
        <fullName evidence="7">Amino acid permease</fullName>
    </submittedName>
</protein>
<feature type="transmembrane region" description="Helical" evidence="6">
    <location>
        <begin position="303"/>
        <end position="323"/>
    </location>
</feature>
<feature type="transmembrane region" description="Helical" evidence="6">
    <location>
        <begin position="462"/>
        <end position="481"/>
    </location>
</feature>
<sequence length="642" mass="68024">MRPPPIAARAALRARCAMRDAADRAPALRFARRRCRAKPPRRLARAPQHDSAESAGRAAADRRAPRRRTGRPARRHASAAVTAEAAAAGAPSAPPAAALPCAAAPRPPLETIETRPSNQGDKPMPAQGNAQRTAPLARPAPTDAGHGKFKKQLSLTDLTFIGLGAIFGSGWLFAASHVSTIAGPAGILSWLLGGFAVLLLGIVYCELGAALPRAGGVVRYPVFSHGPLLGYLMGAITLIAFSSLIAIEVVAARQYAAAWFAGLTVEGSGNPTTLGWLVQAALLCFFFYLNYSSVKTFAKANNVISVFKFVVPLAVIVVLFAFFKPANLTLHGFAPFGMPGVEMAVSAGGIIFAYLGLTPIVSVASEVRDPQRTIPIALILSIVLSTLIYVLLQLAFLGGIPSAMLAGGWLAYMVVADAMISPSGCGNIYMNATPRVVYGWAKTGTFFKVFARVDEASGIPRAGLWLTFALALFWTLPFPSWEALINTVSAALVLSYAVAPVSVAALRRTAPGLPRPFRASAFALTGPASFVIAALIVYWSGWRTVSWLLGLQIAMFAVYLACRRRVPTAHLSLAEQVRSCAWLIAFYALMIVASYFGGFGGTGQLAHPYDTFAVAAVALVIYYWGAHTGVPSAKLQLDDDEN</sequence>
<evidence type="ECO:0000256" key="4">
    <source>
        <dbReference type="ARBA" id="ARBA00023136"/>
    </source>
</evidence>
<keyword evidence="4 6" id="KW-0472">Membrane</keyword>
<proteinExistence type="predicted"/>
<evidence type="ECO:0000256" key="5">
    <source>
        <dbReference type="SAM" id="MobiDB-lite"/>
    </source>
</evidence>
<organism evidence="7 8">
    <name type="scientific">Burkholderia mallei (strain NCTC 10229)</name>
    <dbReference type="NCBI Taxonomy" id="412022"/>
    <lineage>
        <taxon>Bacteria</taxon>
        <taxon>Pseudomonadati</taxon>
        <taxon>Pseudomonadota</taxon>
        <taxon>Betaproteobacteria</taxon>
        <taxon>Burkholderiales</taxon>
        <taxon>Burkholderiaceae</taxon>
        <taxon>Burkholderia</taxon>
        <taxon>pseudomallei group</taxon>
    </lineage>
</organism>
<keyword evidence="3 6" id="KW-1133">Transmembrane helix</keyword>
<feature type="transmembrane region" description="Helical" evidence="6">
    <location>
        <begin position="487"/>
        <end position="507"/>
    </location>
</feature>
<accession>A2S215</accession>
<evidence type="ECO:0000256" key="3">
    <source>
        <dbReference type="ARBA" id="ARBA00022989"/>
    </source>
</evidence>
<feature type="transmembrane region" description="Helical" evidence="6">
    <location>
        <begin position="376"/>
        <end position="396"/>
    </location>
</feature>
<evidence type="ECO:0000256" key="1">
    <source>
        <dbReference type="ARBA" id="ARBA00004141"/>
    </source>
</evidence>
<feature type="compositionally biased region" description="Basic residues" evidence="5">
    <location>
        <begin position="31"/>
        <end position="44"/>
    </location>
</feature>
<dbReference type="InterPro" id="IPR052962">
    <property type="entry name" value="AA_Transporter_AGT"/>
</dbReference>
<dbReference type="AlphaFoldDB" id="A2S215"/>
<dbReference type="GO" id="GO:0016020">
    <property type="term" value="C:membrane"/>
    <property type="evidence" value="ECO:0007669"/>
    <property type="project" value="UniProtKB-SubCell"/>
</dbReference>
<gene>
    <name evidence="7" type="ordered locus">BMA10229_2191</name>
</gene>
<dbReference type="Pfam" id="PF13520">
    <property type="entry name" value="AA_permease_2"/>
    <property type="match status" value="1"/>
</dbReference>
<dbReference type="KEGG" id="bml:BMA10229_2191"/>
<feature type="transmembrane region" description="Helical" evidence="6">
    <location>
        <begin position="519"/>
        <end position="539"/>
    </location>
</feature>
<feature type="transmembrane region" description="Helical" evidence="6">
    <location>
        <begin position="545"/>
        <end position="562"/>
    </location>
</feature>
<evidence type="ECO:0000256" key="6">
    <source>
        <dbReference type="SAM" id="Phobius"/>
    </source>
</evidence>
<feature type="transmembrane region" description="Helical" evidence="6">
    <location>
        <begin position="158"/>
        <end position="175"/>
    </location>
</feature>
<evidence type="ECO:0000256" key="2">
    <source>
        <dbReference type="ARBA" id="ARBA00022692"/>
    </source>
</evidence>
<dbReference type="HOGENOM" id="CLU_007946_16_0_4"/>
<feature type="transmembrane region" description="Helical" evidence="6">
    <location>
        <begin position="273"/>
        <end position="291"/>
    </location>
</feature>
<reference evidence="7 8" key="1">
    <citation type="submission" date="2007-01" db="EMBL/GenBank/DDBJ databases">
        <authorList>
            <person name="DeShazer D."/>
            <person name="Woods D.E."/>
            <person name="Nierman W.C."/>
        </authorList>
    </citation>
    <scope>NUCLEOTIDE SEQUENCE [LARGE SCALE GENOMIC DNA]</scope>
    <source>
        <strain evidence="7 8">NCTC 10229</strain>
    </source>
</reference>
<feature type="transmembrane region" description="Helical" evidence="6">
    <location>
        <begin position="228"/>
        <end position="253"/>
    </location>
</feature>